<dbReference type="Proteomes" id="UP000712281">
    <property type="component" value="Unassembled WGS sequence"/>
</dbReference>
<accession>A0A3N6UKD4</accession>
<evidence type="ECO:0000313" key="3">
    <source>
        <dbReference type="EMBL" id="KAF2619860.1"/>
    </source>
</evidence>
<protein>
    <submittedName>
        <fullName evidence="2">Uncharacterized protein</fullName>
    </submittedName>
</protein>
<evidence type="ECO:0000313" key="2">
    <source>
        <dbReference type="EMBL" id="KAF2588005.1"/>
    </source>
</evidence>
<feature type="region of interest" description="Disordered" evidence="1">
    <location>
        <begin position="84"/>
        <end position="117"/>
    </location>
</feature>
<dbReference type="EMBL" id="QGKW02000007">
    <property type="protein sequence ID" value="KAF2619860.1"/>
    <property type="molecule type" value="Genomic_DNA"/>
</dbReference>
<dbReference type="OrthoDB" id="1110889at2759"/>
<gene>
    <name evidence="3" type="ORF">F2Q68_00038942</name>
    <name evidence="2" type="ORF">F2Q70_00038343</name>
</gene>
<reference evidence="2" key="1">
    <citation type="submission" date="2019-12" db="EMBL/GenBank/DDBJ databases">
        <title>Genome sequencing and annotation of Brassica cretica.</title>
        <authorList>
            <person name="Studholme D.J."/>
            <person name="Sarris P.F."/>
        </authorList>
    </citation>
    <scope>NUCLEOTIDE SEQUENCE</scope>
    <source>
        <strain evidence="3">PFS-001/15</strain>
        <strain evidence="2">PFS-102/07</strain>
        <tissue evidence="2">Leaf</tissue>
    </source>
</reference>
<dbReference type="AlphaFoldDB" id="A0A3N6UKD4"/>
<sequence>MKELLYEEYVKGAGNELWNQIRVYTNPQPRRLILATRPNRETKLKKDHGPKSKQECQLIFKGKTEATPPDRVKDVQVDPTLQTKAQELSTEPLPKSHKKKKPSFSENQENVGARLKQEGIIFEPEPQGELRKEPLEQEKMILKIDNMPQSKAHSLPKNLSEEDGVTTSNILLQEEPPDQSSIKQAVQRNKPINCPIFR</sequence>
<organism evidence="2">
    <name type="scientific">Brassica cretica</name>
    <name type="common">Mustard</name>
    <dbReference type="NCBI Taxonomy" id="69181"/>
    <lineage>
        <taxon>Eukaryota</taxon>
        <taxon>Viridiplantae</taxon>
        <taxon>Streptophyta</taxon>
        <taxon>Embryophyta</taxon>
        <taxon>Tracheophyta</taxon>
        <taxon>Spermatophyta</taxon>
        <taxon>Magnoliopsida</taxon>
        <taxon>eudicotyledons</taxon>
        <taxon>Gunneridae</taxon>
        <taxon>Pentapetalae</taxon>
        <taxon>rosids</taxon>
        <taxon>malvids</taxon>
        <taxon>Brassicales</taxon>
        <taxon>Brassicaceae</taxon>
        <taxon>Brassiceae</taxon>
        <taxon>Brassica</taxon>
    </lineage>
</organism>
<proteinExistence type="predicted"/>
<name>A0A3N6UKD4_BRACR</name>
<comment type="caution">
    <text evidence="2">The sequence shown here is derived from an EMBL/GenBank/DDBJ whole genome shotgun (WGS) entry which is preliminary data.</text>
</comment>
<dbReference type="EMBL" id="QGKY02000190">
    <property type="protein sequence ID" value="KAF2588005.1"/>
    <property type="molecule type" value="Genomic_DNA"/>
</dbReference>
<feature type="compositionally biased region" description="Polar residues" evidence="1">
    <location>
        <begin position="178"/>
        <end position="187"/>
    </location>
</feature>
<evidence type="ECO:0000256" key="1">
    <source>
        <dbReference type="SAM" id="MobiDB-lite"/>
    </source>
</evidence>
<feature type="region of interest" description="Disordered" evidence="1">
    <location>
        <begin position="146"/>
        <end position="198"/>
    </location>
</feature>